<dbReference type="InterPro" id="IPR016181">
    <property type="entry name" value="Acyl_CoA_acyltransferase"/>
</dbReference>
<dbReference type="InterPro" id="IPR000182">
    <property type="entry name" value="GNAT_dom"/>
</dbReference>
<accession>X1EEU0</accession>
<feature type="domain" description="N-acetyltransferase" evidence="1">
    <location>
        <begin position="28"/>
        <end position="182"/>
    </location>
</feature>
<dbReference type="Gene3D" id="3.40.630.30">
    <property type="match status" value="1"/>
</dbReference>
<sequence>MVRNSDIIEEINDGNLFLRKISKTDDEFFFKSLNEKNLTNYLSLGPLKSLEHSRGLIKNYLKYWDKFFQFNYIIELHDVNKVKIGSISLWNVNWQHKRTQIGIWLIPSFWSKGLGEKSVNLIKKIAFNHLKMNRLEVYIAKENKKSITLFEKCGFNKEGILNQYLLFKGKFHNAVILVFLKRDYLKS</sequence>
<dbReference type="Pfam" id="PF13302">
    <property type="entry name" value="Acetyltransf_3"/>
    <property type="match status" value="1"/>
</dbReference>
<gene>
    <name evidence="2" type="ORF">S03H2_03810</name>
</gene>
<protein>
    <recommendedName>
        <fullName evidence="1">N-acetyltransferase domain-containing protein</fullName>
    </recommendedName>
</protein>
<dbReference type="PANTHER" id="PTHR43415">
    <property type="entry name" value="SPERMIDINE N(1)-ACETYLTRANSFERASE"/>
    <property type="match status" value="1"/>
</dbReference>
<reference evidence="2" key="1">
    <citation type="journal article" date="2014" name="Front. Microbiol.">
        <title>High frequency of phylogenetically diverse reductive dehalogenase-homologous genes in deep subseafloor sedimentary metagenomes.</title>
        <authorList>
            <person name="Kawai M."/>
            <person name="Futagami T."/>
            <person name="Toyoda A."/>
            <person name="Takaki Y."/>
            <person name="Nishi S."/>
            <person name="Hori S."/>
            <person name="Arai W."/>
            <person name="Tsubouchi T."/>
            <person name="Morono Y."/>
            <person name="Uchiyama I."/>
            <person name="Ito T."/>
            <person name="Fujiyama A."/>
            <person name="Inagaki F."/>
            <person name="Takami H."/>
        </authorList>
    </citation>
    <scope>NUCLEOTIDE SEQUENCE</scope>
    <source>
        <strain evidence="2">Expedition CK06-06</strain>
    </source>
</reference>
<dbReference type="GO" id="GO:0016747">
    <property type="term" value="F:acyltransferase activity, transferring groups other than amino-acyl groups"/>
    <property type="evidence" value="ECO:0007669"/>
    <property type="project" value="InterPro"/>
</dbReference>
<dbReference type="EMBL" id="BARU01001451">
    <property type="protein sequence ID" value="GAH31122.1"/>
    <property type="molecule type" value="Genomic_DNA"/>
</dbReference>
<dbReference type="SUPFAM" id="SSF55729">
    <property type="entry name" value="Acyl-CoA N-acyltransferases (Nat)"/>
    <property type="match status" value="1"/>
</dbReference>
<comment type="caution">
    <text evidence="2">The sequence shown here is derived from an EMBL/GenBank/DDBJ whole genome shotgun (WGS) entry which is preliminary data.</text>
</comment>
<name>X1EEU0_9ZZZZ</name>
<evidence type="ECO:0000259" key="1">
    <source>
        <dbReference type="PROSITE" id="PS51186"/>
    </source>
</evidence>
<proteinExistence type="predicted"/>
<evidence type="ECO:0000313" key="2">
    <source>
        <dbReference type="EMBL" id="GAH31122.1"/>
    </source>
</evidence>
<dbReference type="PROSITE" id="PS51186">
    <property type="entry name" value="GNAT"/>
    <property type="match status" value="1"/>
</dbReference>
<dbReference type="AlphaFoldDB" id="X1EEU0"/>
<dbReference type="PANTHER" id="PTHR43415:SF3">
    <property type="entry name" value="GNAT-FAMILY ACETYLTRANSFERASE"/>
    <property type="match status" value="1"/>
</dbReference>
<organism evidence="2">
    <name type="scientific">marine sediment metagenome</name>
    <dbReference type="NCBI Taxonomy" id="412755"/>
    <lineage>
        <taxon>unclassified sequences</taxon>
        <taxon>metagenomes</taxon>
        <taxon>ecological metagenomes</taxon>
    </lineage>
</organism>